<comment type="caution">
    <text evidence="2">The sequence shown here is derived from an EMBL/GenBank/DDBJ whole genome shotgun (WGS) entry which is preliminary data.</text>
</comment>
<dbReference type="EMBL" id="CAJVQB010032774">
    <property type="protein sequence ID" value="CAG8818795.1"/>
    <property type="molecule type" value="Genomic_DNA"/>
</dbReference>
<proteinExistence type="predicted"/>
<name>A0ABN7W6V3_GIGMA</name>
<organism evidence="2 3">
    <name type="scientific">Gigaspora margarita</name>
    <dbReference type="NCBI Taxonomy" id="4874"/>
    <lineage>
        <taxon>Eukaryota</taxon>
        <taxon>Fungi</taxon>
        <taxon>Fungi incertae sedis</taxon>
        <taxon>Mucoromycota</taxon>
        <taxon>Glomeromycotina</taxon>
        <taxon>Glomeromycetes</taxon>
        <taxon>Diversisporales</taxon>
        <taxon>Gigasporaceae</taxon>
        <taxon>Gigaspora</taxon>
    </lineage>
</organism>
<dbReference type="Proteomes" id="UP000789901">
    <property type="component" value="Unassembled WGS sequence"/>
</dbReference>
<feature type="non-terminal residue" evidence="2">
    <location>
        <position position="1"/>
    </location>
</feature>
<gene>
    <name evidence="2" type="ORF">GMARGA_LOCUS27147</name>
</gene>
<evidence type="ECO:0000256" key="1">
    <source>
        <dbReference type="SAM" id="MobiDB-lite"/>
    </source>
</evidence>
<evidence type="ECO:0000313" key="3">
    <source>
        <dbReference type="Proteomes" id="UP000789901"/>
    </source>
</evidence>
<reference evidence="2 3" key="1">
    <citation type="submission" date="2021-06" db="EMBL/GenBank/DDBJ databases">
        <authorList>
            <person name="Kallberg Y."/>
            <person name="Tangrot J."/>
            <person name="Rosling A."/>
        </authorList>
    </citation>
    <scope>NUCLEOTIDE SEQUENCE [LARGE SCALE GENOMIC DNA]</scope>
    <source>
        <strain evidence="2 3">120-4 pot B 10/14</strain>
    </source>
</reference>
<keyword evidence="3" id="KW-1185">Reference proteome</keyword>
<feature type="region of interest" description="Disordered" evidence="1">
    <location>
        <begin position="1"/>
        <end position="62"/>
    </location>
</feature>
<accession>A0ABN7W6V3</accession>
<sequence>KFQKSADMANGQKEDTVSVVTPTSLLEFSPDNPYINRDKSEDPVNKPSSTNIDTSIDYESEPNATHTFPQELAFANVSHDMMKIGDIDGYEETVKKYLQVGHYYRIHRNTHHGTPVTSNQH</sequence>
<protein>
    <submittedName>
        <fullName evidence="2">36538_t:CDS:1</fullName>
    </submittedName>
</protein>
<evidence type="ECO:0000313" key="2">
    <source>
        <dbReference type="EMBL" id="CAG8818795.1"/>
    </source>
</evidence>